<keyword evidence="8" id="KW-0276">Fatty acid metabolism</keyword>
<evidence type="ECO:0000256" key="2">
    <source>
        <dbReference type="ARBA" id="ARBA00004496"/>
    </source>
</evidence>
<comment type="catalytic activity">
    <reaction evidence="14">
        <text>(9Z)-octadecenoyl-CoA + H2O = (9Z)-octadecenoate + CoA + H(+)</text>
        <dbReference type="Rhea" id="RHEA:40139"/>
        <dbReference type="ChEBI" id="CHEBI:15377"/>
        <dbReference type="ChEBI" id="CHEBI:15378"/>
        <dbReference type="ChEBI" id="CHEBI:30823"/>
        <dbReference type="ChEBI" id="CHEBI:57287"/>
        <dbReference type="ChEBI" id="CHEBI:57387"/>
    </reaction>
    <physiologicalReaction direction="left-to-right" evidence="14">
        <dbReference type="Rhea" id="RHEA:40140"/>
    </physiologicalReaction>
</comment>
<dbReference type="eggNOG" id="COG2050">
    <property type="taxonomic scope" value="Bacteria"/>
</dbReference>
<evidence type="ECO:0000256" key="18">
    <source>
        <dbReference type="ARBA" id="ARBA00043210"/>
    </source>
</evidence>
<dbReference type="Gene3D" id="3.10.129.10">
    <property type="entry name" value="Hotdog Thioesterase"/>
    <property type="match status" value="1"/>
</dbReference>
<evidence type="ECO:0000259" key="24">
    <source>
        <dbReference type="Pfam" id="PF03061"/>
    </source>
</evidence>
<dbReference type="InterPro" id="IPR029069">
    <property type="entry name" value="HotDog_dom_sf"/>
</dbReference>
<dbReference type="PANTHER" id="PTHR12418:SF19">
    <property type="entry name" value="ACYL-COENZYME A THIOESTERASE THEM4"/>
    <property type="match status" value="1"/>
</dbReference>
<protein>
    <recommendedName>
        <fullName evidence="17">Acyl-coenzyme A thioesterase THEM4</fullName>
        <ecNumber evidence="16">3.1.2.2</ecNumber>
    </recommendedName>
    <alternativeName>
        <fullName evidence="18">Thioesterase superfamily member 4</fullName>
    </alternativeName>
</protein>
<dbReference type="RefSeq" id="WP_014267686.1">
    <property type="nucleotide sequence ID" value="NC_016631.1"/>
</dbReference>
<dbReference type="InterPro" id="IPR052365">
    <property type="entry name" value="THEM4/THEM5_acyl-CoA_thioest"/>
</dbReference>
<evidence type="ECO:0000256" key="14">
    <source>
        <dbReference type="ARBA" id="ARBA00037002"/>
    </source>
</evidence>
<reference evidence="25 26" key="1">
    <citation type="submission" date="2011-11" db="EMBL/GenBank/DDBJ databases">
        <title>Complete sequence of Granulicella mallensis MP5ACTX8.</title>
        <authorList>
            <consortium name="US DOE Joint Genome Institute"/>
            <person name="Lucas S."/>
            <person name="Copeland A."/>
            <person name="Lapidus A."/>
            <person name="Cheng J.-F."/>
            <person name="Goodwin L."/>
            <person name="Pitluck S."/>
            <person name="Peters L."/>
            <person name="Lu M."/>
            <person name="Detter J.C."/>
            <person name="Han C."/>
            <person name="Tapia R."/>
            <person name="Land M."/>
            <person name="Hauser L."/>
            <person name="Kyrpides N."/>
            <person name="Ivanova N."/>
            <person name="Mikhailova N."/>
            <person name="Pagani I."/>
            <person name="Rawat S."/>
            <person name="Mannisto M."/>
            <person name="Haggblom M."/>
            <person name="Woyke T."/>
        </authorList>
    </citation>
    <scope>NUCLEOTIDE SEQUENCE [LARGE SCALE GENOMIC DNA]</scope>
    <source>
        <strain evidence="26">ATCC BAA-1857 / DSM 23137 / MP5ACTX8</strain>
    </source>
</reference>
<evidence type="ECO:0000256" key="15">
    <source>
        <dbReference type="ARBA" id="ARBA00038456"/>
    </source>
</evidence>
<evidence type="ECO:0000313" key="25">
    <source>
        <dbReference type="EMBL" id="AEU38815.1"/>
    </source>
</evidence>
<evidence type="ECO:0000256" key="17">
    <source>
        <dbReference type="ARBA" id="ARBA00040123"/>
    </source>
</evidence>
<dbReference type="CDD" id="cd03443">
    <property type="entry name" value="PaaI_thioesterase"/>
    <property type="match status" value="1"/>
</dbReference>
<dbReference type="InterPro" id="IPR006683">
    <property type="entry name" value="Thioestr_dom"/>
</dbReference>
<keyword evidence="7" id="KW-0378">Hydrolase</keyword>
<dbReference type="HOGENOM" id="CLU_089876_6_2_0"/>
<keyword evidence="12" id="KW-0966">Cell projection</keyword>
<dbReference type="STRING" id="682795.AciX8_4544"/>
<dbReference type="GO" id="GO:0006631">
    <property type="term" value="P:fatty acid metabolic process"/>
    <property type="evidence" value="ECO:0007669"/>
    <property type="project" value="UniProtKB-KW"/>
</dbReference>
<sequence>MAISGTKDTTCFVCGPDNPLGLRVPFVPDGDAGSTAVYVARKEHGGWNGILHGGVTFSLMDEAFGWCLYFQDIPSVTARIETRFHRPIPIGTRLHVRAWVVGQRKRLFDAKAEVRVGDADGMLLAESEAVLCRVMPAPVSELELAGAGR</sequence>
<evidence type="ECO:0000256" key="16">
    <source>
        <dbReference type="ARBA" id="ARBA00038848"/>
    </source>
</evidence>
<comment type="catalytic activity">
    <reaction evidence="22">
        <text>dodecanoyl-CoA + H2O = dodecanoate + CoA + H(+)</text>
        <dbReference type="Rhea" id="RHEA:30135"/>
        <dbReference type="ChEBI" id="CHEBI:15377"/>
        <dbReference type="ChEBI" id="CHEBI:15378"/>
        <dbReference type="ChEBI" id="CHEBI:18262"/>
        <dbReference type="ChEBI" id="CHEBI:57287"/>
        <dbReference type="ChEBI" id="CHEBI:57375"/>
    </reaction>
    <physiologicalReaction direction="left-to-right" evidence="22">
        <dbReference type="Rhea" id="RHEA:30136"/>
    </physiologicalReaction>
</comment>
<evidence type="ECO:0000256" key="20">
    <source>
        <dbReference type="ARBA" id="ARBA00047734"/>
    </source>
</evidence>
<comment type="similarity">
    <text evidence="15">Belongs to the THEM4/THEM5 thioesterase family.</text>
</comment>
<comment type="catalytic activity">
    <reaction evidence="20">
        <text>hexadecanoyl-CoA + H2O = hexadecanoate + CoA + H(+)</text>
        <dbReference type="Rhea" id="RHEA:16645"/>
        <dbReference type="ChEBI" id="CHEBI:7896"/>
        <dbReference type="ChEBI" id="CHEBI:15377"/>
        <dbReference type="ChEBI" id="CHEBI:15378"/>
        <dbReference type="ChEBI" id="CHEBI:57287"/>
        <dbReference type="ChEBI" id="CHEBI:57379"/>
        <dbReference type="EC" id="3.1.2.2"/>
    </reaction>
    <physiologicalReaction direction="left-to-right" evidence="20">
        <dbReference type="Rhea" id="RHEA:16646"/>
    </physiologicalReaction>
</comment>
<comment type="catalytic activity">
    <reaction evidence="19">
        <text>octanoyl-CoA + H2O = octanoate + CoA + H(+)</text>
        <dbReference type="Rhea" id="RHEA:30143"/>
        <dbReference type="ChEBI" id="CHEBI:15377"/>
        <dbReference type="ChEBI" id="CHEBI:15378"/>
        <dbReference type="ChEBI" id="CHEBI:25646"/>
        <dbReference type="ChEBI" id="CHEBI:57287"/>
        <dbReference type="ChEBI" id="CHEBI:57386"/>
    </reaction>
    <physiologicalReaction direction="left-to-right" evidence="19">
        <dbReference type="Rhea" id="RHEA:30144"/>
    </physiologicalReaction>
</comment>
<dbReference type="EC" id="3.1.2.2" evidence="16"/>
<evidence type="ECO:0000256" key="4">
    <source>
        <dbReference type="ARBA" id="ARBA00022475"/>
    </source>
</evidence>
<keyword evidence="6" id="KW-0053">Apoptosis</keyword>
<dbReference type="GO" id="GO:0016020">
    <property type="term" value="C:membrane"/>
    <property type="evidence" value="ECO:0007669"/>
    <property type="project" value="UniProtKB-SubCell"/>
</dbReference>
<keyword evidence="26" id="KW-1185">Reference proteome</keyword>
<name>G8NVR2_GRAMM</name>
<evidence type="ECO:0000256" key="22">
    <source>
        <dbReference type="ARBA" id="ARBA00048074"/>
    </source>
</evidence>
<comment type="catalytic activity">
    <reaction evidence="13">
        <text>(5Z,8Z,11Z,14Z)-eicosatetraenoyl-CoA + H2O = (5Z,8Z,11Z,14Z)-eicosatetraenoate + CoA + H(+)</text>
        <dbReference type="Rhea" id="RHEA:40151"/>
        <dbReference type="ChEBI" id="CHEBI:15377"/>
        <dbReference type="ChEBI" id="CHEBI:15378"/>
        <dbReference type="ChEBI" id="CHEBI:32395"/>
        <dbReference type="ChEBI" id="CHEBI:57287"/>
        <dbReference type="ChEBI" id="CHEBI:57368"/>
    </reaction>
    <physiologicalReaction direction="left-to-right" evidence="13">
        <dbReference type="Rhea" id="RHEA:40152"/>
    </physiologicalReaction>
</comment>
<evidence type="ECO:0000256" key="5">
    <source>
        <dbReference type="ARBA" id="ARBA00022490"/>
    </source>
</evidence>
<gene>
    <name evidence="25" type="ordered locus">AciX8_4544</name>
</gene>
<evidence type="ECO:0000256" key="10">
    <source>
        <dbReference type="ARBA" id="ARBA00023098"/>
    </source>
</evidence>
<dbReference type="GO" id="GO:0005737">
    <property type="term" value="C:cytoplasm"/>
    <property type="evidence" value="ECO:0007669"/>
    <property type="project" value="UniProtKB-SubCell"/>
</dbReference>
<dbReference type="Proteomes" id="UP000007113">
    <property type="component" value="Chromosome"/>
</dbReference>
<keyword evidence="9" id="KW-0809">Transit peptide</keyword>
<evidence type="ECO:0000256" key="19">
    <source>
        <dbReference type="ARBA" id="ARBA00047588"/>
    </source>
</evidence>
<evidence type="ECO:0000256" key="9">
    <source>
        <dbReference type="ARBA" id="ARBA00022946"/>
    </source>
</evidence>
<proteinExistence type="inferred from homology"/>
<evidence type="ECO:0000256" key="3">
    <source>
        <dbReference type="ARBA" id="ARBA00004632"/>
    </source>
</evidence>
<keyword evidence="11" id="KW-0472">Membrane</keyword>
<dbReference type="GO" id="GO:0016790">
    <property type="term" value="F:thiolester hydrolase activity"/>
    <property type="evidence" value="ECO:0007669"/>
    <property type="project" value="UniProtKB-ARBA"/>
</dbReference>
<evidence type="ECO:0000256" key="23">
    <source>
        <dbReference type="ARBA" id="ARBA00048180"/>
    </source>
</evidence>
<comment type="subcellular location">
    <subcellularLocation>
        <location evidence="3">Cell projection</location>
        <location evidence="3">Ruffle membrane</location>
    </subcellularLocation>
    <subcellularLocation>
        <location evidence="2">Cytoplasm</location>
    </subcellularLocation>
    <subcellularLocation>
        <location evidence="1">Membrane</location>
        <topology evidence="1">Peripheral membrane protein</topology>
    </subcellularLocation>
</comment>
<dbReference type="KEGG" id="gma:AciX8_4544"/>
<organism evidence="25 26">
    <name type="scientific">Granulicella mallensis (strain ATCC BAA-1857 / DSM 23137 / MP5ACTX8)</name>
    <dbReference type="NCBI Taxonomy" id="682795"/>
    <lineage>
        <taxon>Bacteria</taxon>
        <taxon>Pseudomonadati</taxon>
        <taxon>Acidobacteriota</taxon>
        <taxon>Terriglobia</taxon>
        <taxon>Terriglobales</taxon>
        <taxon>Acidobacteriaceae</taxon>
        <taxon>Granulicella</taxon>
    </lineage>
</organism>
<evidence type="ECO:0000256" key="8">
    <source>
        <dbReference type="ARBA" id="ARBA00022832"/>
    </source>
</evidence>
<dbReference type="SUPFAM" id="SSF54637">
    <property type="entry name" value="Thioesterase/thiol ester dehydrase-isomerase"/>
    <property type="match status" value="1"/>
</dbReference>
<comment type="catalytic activity">
    <reaction evidence="21">
        <text>decanoyl-CoA + H2O = decanoate + CoA + H(+)</text>
        <dbReference type="Rhea" id="RHEA:40059"/>
        <dbReference type="ChEBI" id="CHEBI:15377"/>
        <dbReference type="ChEBI" id="CHEBI:15378"/>
        <dbReference type="ChEBI" id="CHEBI:27689"/>
        <dbReference type="ChEBI" id="CHEBI:57287"/>
        <dbReference type="ChEBI" id="CHEBI:61430"/>
    </reaction>
    <physiologicalReaction direction="left-to-right" evidence="21">
        <dbReference type="Rhea" id="RHEA:40060"/>
    </physiologicalReaction>
</comment>
<evidence type="ECO:0000256" key="12">
    <source>
        <dbReference type="ARBA" id="ARBA00023273"/>
    </source>
</evidence>
<evidence type="ECO:0000313" key="26">
    <source>
        <dbReference type="Proteomes" id="UP000007113"/>
    </source>
</evidence>
<accession>G8NVR2</accession>
<evidence type="ECO:0000256" key="7">
    <source>
        <dbReference type="ARBA" id="ARBA00022801"/>
    </source>
</evidence>
<evidence type="ECO:0000256" key="13">
    <source>
        <dbReference type="ARBA" id="ARBA00035852"/>
    </source>
</evidence>
<keyword evidence="5" id="KW-0963">Cytoplasm</keyword>
<dbReference type="Pfam" id="PF03061">
    <property type="entry name" value="4HBT"/>
    <property type="match status" value="1"/>
</dbReference>
<evidence type="ECO:0000256" key="11">
    <source>
        <dbReference type="ARBA" id="ARBA00023136"/>
    </source>
</evidence>
<dbReference type="AlphaFoldDB" id="G8NVR2"/>
<evidence type="ECO:0000256" key="21">
    <source>
        <dbReference type="ARBA" id="ARBA00047969"/>
    </source>
</evidence>
<evidence type="ECO:0000256" key="1">
    <source>
        <dbReference type="ARBA" id="ARBA00004170"/>
    </source>
</evidence>
<dbReference type="OrthoDB" id="9792301at2"/>
<comment type="catalytic activity">
    <reaction evidence="23">
        <text>tetradecanoyl-CoA + H2O = tetradecanoate + CoA + H(+)</text>
        <dbReference type="Rhea" id="RHEA:40119"/>
        <dbReference type="ChEBI" id="CHEBI:15377"/>
        <dbReference type="ChEBI" id="CHEBI:15378"/>
        <dbReference type="ChEBI" id="CHEBI:30807"/>
        <dbReference type="ChEBI" id="CHEBI:57287"/>
        <dbReference type="ChEBI" id="CHEBI:57385"/>
    </reaction>
    <physiologicalReaction direction="left-to-right" evidence="23">
        <dbReference type="Rhea" id="RHEA:40120"/>
    </physiologicalReaction>
</comment>
<keyword evidence="10" id="KW-0443">Lipid metabolism</keyword>
<dbReference type="PANTHER" id="PTHR12418">
    <property type="entry name" value="ACYL-COENZYME A THIOESTERASE THEM4"/>
    <property type="match status" value="1"/>
</dbReference>
<keyword evidence="4" id="KW-1003">Cell membrane</keyword>
<feature type="domain" description="Thioesterase" evidence="24">
    <location>
        <begin position="48"/>
        <end position="118"/>
    </location>
</feature>
<evidence type="ECO:0000256" key="6">
    <source>
        <dbReference type="ARBA" id="ARBA00022703"/>
    </source>
</evidence>
<dbReference type="EMBL" id="CP003130">
    <property type="protein sequence ID" value="AEU38815.1"/>
    <property type="molecule type" value="Genomic_DNA"/>
</dbReference>